<dbReference type="EMBL" id="UINC01017348">
    <property type="protein sequence ID" value="SVA71792.1"/>
    <property type="molecule type" value="Genomic_DNA"/>
</dbReference>
<organism evidence="2">
    <name type="scientific">marine metagenome</name>
    <dbReference type="NCBI Taxonomy" id="408172"/>
    <lineage>
        <taxon>unclassified sequences</taxon>
        <taxon>metagenomes</taxon>
        <taxon>ecological metagenomes</taxon>
    </lineage>
</organism>
<dbReference type="PANTHER" id="PTHR23525">
    <property type="entry name" value="TRANSPORTER, PUTATIVE-RELATED"/>
    <property type="match status" value="1"/>
</dbReference>
<feature type="transmembrane region" description="Helical" evidence="1">
    <location>
        <begin position="143"/>
        <end position="164"/>
    </location>
</feature>
<evidence type="ECO:0008006" key="3">
    <source>
        <dbReference type="Google" id="ProtNLM"/>
    </source>
</evidence>
<dbReference type="GO" id="GO:0022857">
    <property type="term" value="F:transmembrane transporter activity"/>
    <property type="evidence" value="ECO:0007669"/>
    <property type="project" value="InterPro"/>
</dbReference>
<evidence type="ECO:0000313" key="2">
    <source>
        <dbReference type="EMBL" id="SVA71792.1"/>
    </source>
</evidence>
<protein>
    <recommendedName>
        <fullName evidence="3">Major facilitator superfamily (MFS) profile domain-containing protein</fullName>
    </recommendedName>
</protein>
<accession>A0A381Y559</accession>
<feature type="transmembrane region" description="Helical" evidence="1">
    <location>
        <begin position="358"/>
        <end position="374"/>
    </location>
</feature>
<feature type="transmembrane region" description="Helical" evidence="1">
    <location>
        <begin position="107"/>
        <end position="131"/>
    </location>
</feature>
<keyword evidence="1" id="KW-0472">Membrane</keyword>
<feature type="transmembrane region" description="Helical" evidence="1">
    <location>
        <begin position="80"/>
        <end position="101"/>
    </location>
</feature>
<dbReference type="PANTHER" id="PTHR23525:SF1">
    <property type="entry name" value="NODULIN-LIKE DOMAIN-CONTAINING PROTEIN"/>
    <property type="match status" value="1"/>
</dbReference>
<name>A0A381Y559_9ZZZZ</name>
<evidence type="ECO:0000256" key="1">
    <source>
        <dbReference type="SAM" id="Phobius"/>
    </source>
</evidence>
<dbReference type="InterPro" id="IPR036259">
    <property type="entry name" value="MFS_trans_sf"/>
</dbReference>
<feature type="transmembrane region" description="Helical" evidence="1">
    <location>
        <begin position="264"/>
        <end position="282"/>
    </location>
</feature>
<keyword evidence="1" id="KW-0812">Transmembrane</keyword>
<gene>
    <name evidence="2" type="ORF">METZ01_LOCUS124646</name>
</gene>
<feature type="transmembrane region" description="Helical" evidence="1">
    <location>
        <begin position="53"/>
        <end position="73"/>
    </location>
</feature>
<dbReference type="SUPFAM" id="SSF103473">
    <property type="entry name" value="MFS general substrate transporter"/>
    <property type="match status" value="1"/>
</dbReference>
<dbReference type="Gene3D" id="1.20.1250.20">
    <property type="entry name" value="MFS general substrate transporter like domains"/>
    <property type="match status" value="2"/>
</dbReference>
<feature type="transmembrane region" description="Helical" evidence="1">
    <location>
        <begin position="20"/>
        <end position="41"/>
    </location>
</feature>
<dbReference type="Pfam" id="PF07690">
    <property type="entry name" value="MFS_1"/>
    <property type="match status" value="1"/>
</dbReference>
<dbReference type="AlphaFoldDB" id="A0A381Y559"/>
<dbReference type="InterPro" id="IPR011701">
    <property type="entry name" value="MFS"/>
</dbReference>
<keyword evidence="1" id="KW-1133">Transmembrane helix</keyword>
<reference evidence="2" key="1">
    <citation type="submission" date="2018-05" db="EMBL/GenBank/DDBJ databases">
        <authorList>
            <person name="Lanie J.A."/>
            <person name="Ng W.-L."/>
            <person name="Kazmierczak K.M."/>
            <person name="Andrzejewski T.M."/>
            <person name="Davidsen T.M."/>
            <person name="Wayne K.J."/>
            <person name="Tettelin H."/>
            <person name="Glass J.I."/>
            <person name="Rusch D."/>
            <person name="Podicherti R."/>
            <person name="Tsui H.-C.T."/>
            <person name="Winkler M.E."/>
        </authorList>
    </citation>
    <scope>NUCLEOTIDE SEQUENCE</scope>
</reference>
<feature type="transmembrane region" description="Helical" evidence="1">
    <location>
        <begin position="289"/>
        <end position="309"/>
    </location>
</feature>
<sequence>MLRNLIRSYWNLPRMIHMLIMLEFTLSLIHVAFILVLNIFLRKQGFSDPEIASFNSLRFIGALAFALPLGIYIRGKKLKPFFILAALIVPLTSALIIESVYREIVPLIKLAFLLWGIGMMLMRVCSLPFIIRNTSSDNSTEALSLSASTWSLATIFSGIIISGLDWINNFSLGNWILYFNERSILWIITFLGVSSIFFALSISEKEHDSSDRDANIFSLYKNYDWKIIIKALSPLIMISIGAGLTIPYVNLFFNSVFNLSSSEFSILGSITAFLVFTFSLLVPSIRKKYGYWLTIVVVQALSICCLVIMALMELYVTYSFALIIALIAYIFRQPLMHMAHPASNELLMNYVGKRNQELISALSSSLWSASWFISAKVFEWLRLLDFRYYEIFLITAGLYIIGTILFALLIREYESNKRASSINSIPIEDELTMD</sequence>
<feature type="transmembrane region" description="Helical" evidence="1">
    <location>
        <begin position="386"/>
        <end position="410"/>
    </location>
</feature>
<feature type="transmembrane region" description="Helical" evidence="1">
    <location>
        <begin position="184"/>
        <end position="202"/>
    </location>
</feature>
<proteinExistence type="predicted"/>
<feature type="transmembrane region" description="Helical" evidence="1">
    <location>
        <begin position="227"/>
        <end position="249"/>
    </location>
</feature>
<feature type="transmembrane region" description="Helical" evidence="1">
    <location>
        <begin position="315"/>
        <end position="331"/>
    </location>
</feature>